<feature type="transmembrane region" description="Helical" evidence="1">
    <location>
        <begin position="82"/>
        <end position="106"/>
    </location>
</feature>
<evidence type="ECO:0000256" key="1">
    <source>
        <dbReference type="SAM" id="Phobius"/>
    </source>
</evidence>
<keyword evidence="1" id="KW-0472">Membrane</keyword>
<evidence type="ECO:0008006" key="4">
    <source>
        <dbReference type="Google" id="ProtNLM"/>
    </source>
</evidence>
<gene>
    <name evidence="2" type="ORF">MBAV_001724</name>
</gene>
<keyword evidence="3" id="KW-1185">Reference proteome</keyword>
<dbReference type="EMBL" id="LACI01000743">
    <property type="protein sequence ID" value="KJU86083.1"/>
    <property type="molecule type" value="Genomic_DNA"/>
</dbReference>
<evidence type="ECO:0000313" key="3">
    <source>
        <dbReference type="Proteomes" id="UP000033423"/>
    </source>
</evidence>
<comment type="caution">
    <text evidence="2">The sequence shown here is derived from an EMBL/GenBank/DDBJ whole genome shotgun (WGS) entry which is preliminary data.</text>
</comment>
<protein>
    <recommendedName>
        <fullName evidence="4">Membrane protein containing DUF1634</fullName>
    </recommendedName>
</protein>
<keyword evidence="1" id="KW-0812">Transmembrane</keyword>
<accession>A0A0F3GZF2</accession>
<dbReference type="Proteomes" id="UP000033423">
    <property type="component" value="Unassembled WGS sequence"/>
</dbReference>
<keyword evidence="1" id="KW-1133">Transmembrane helix</keyword>
<sequence length="138" mass="15129">MEKKQVATEEQLKYARLLDIGMKLGIVMLFVTFMIYITGVSSPFVPVDDLPTLWGLSVHDYLEKTGIHPGWAWLHLLGKGDFLNFVGIAFLGGVTIICFLAIIPILFRKKDTVYGVIAVIEVLVLALAASGLLKTGGH</sequence>
<reference evidence="2 3" key="1">
    <citation type="submission" date="2015-02" db="EMBL/GenBank/DDBJ databases">
        <title>Single-cell genomics of uncultivated deep-branching MTB reveals a conserved set of magnetosome genes.</title>
        <authorList>
            <person name="Kolinko S."/>
            <person name="Richter M."/>
            <person name="Glockner F.O."/>
            <person name="Brachmann A."/>
            <person name="Schuler D."/>
        </authorList>
    </citation>
    <scope>NUCLEOTIDE SEQUENCE [LARGE SCALE GENOMIC DNA]</scope>
    <source>
        <strain evidence="2">TM-1</strain>
    </source>
</reference>
<dbReference type="AlphaFoldDB" id="A0A0F3GZF2"/>
<proteinExistence type="predicted"/>
<evidence type="ECO:0000313" key="2">
    <source>
        <dbReference type="EMBL" id="KJU86083.1"/>
    </source>
</evidence>
<organism evidence="2 3">
    <name type="scientific">Candidatus Magnetobacterium bavaricum</name>
    <dbReference type="NCBI Taxonomy" id="29290"/>
    <lineage>
        <taxon>Bacteria</taxon>
        <taxon>Pseudomonadati</taxon>
        <taxon>Nitrospirota</taxon>
        <taxon>Thermodesulfovibrionia</taxon>
        <taxon>Thermodesulfovibrionales</taxon>
        <taxon>Candidatus Magnetobacteriaceae</taxon>
        <taxon>Candidatus Magnetobacterium</taxon>
    </lineage>
</organism>
<feature type="transmembrane region" description="Helical" evidence="1">
    <location>
        <begin position="113"/>
        <end position="133"/>
    </location>
</feature>
<feature type="transmembrane region" description="Helical" evidence="1">
    <location>
        <begin position="20"/>
        <end position="39"/>
    </location>
</feature>
<name>A0A0F3GZF2_9BACT</name>